<organism evidence="3 4">
    <name type="scientific">Seiridium unicorne</name>
    <dbReference type="NCBI Taxonomy" id="138068"/>
    <lineage>
        <taxon>Eukaryota</taxon>
        <taxon>Fungi</taxon>
        <taxon>Dikarya</taxon>
        <taxon>Ascomycota</taxon>
        <taxon>Pezizomycotina</taxon>
        <taxon>Sordariomycetes</taxon>
        <taxon>Xylariomycetidae</taxon>
        <taxon>Amphisphaeriales</taxon>
        <taxon>Sporocadaceae</taxon>
        <taxon>Seiridium</taxon>
    </lineage>
</organism>
<feature type="transmembrane region" description="Helical" evidence="2">
    <location>
        <begin position="288"/>
        <end position="313"/>
    </location>
</feature>
<keyword evidence="2" id="KW-0812">Transmembrane</keyword>
<comment type="caution">
    <text evidence="3">The sequence shown here is derived from an EMBL/GenBank/DDBJ whole genome shotgun (WGS) entry which is preliminary data.</text>
</comment>
<feature type="transmembrane region" description="Helical" evidence="2">
    <location>
        <begin position="195"/>
        <end position="214"/>
    </location>
</feature>
<proteinExistence type="predicted"/>
<dbReference type="EMBL" id="JARVKF010000201">
    <property type="protein sequence ID" value="KAK9421165.1"/>
    <property type="molecule type" value="Genomic_DNA"/>
</dbReference>
<keyword evidence="2" id="KW-1133">Transmembrane helix</keyword>
<feature type="transmembrane region" description="Helical" evidence="2">
    <location>
        <begin position="220"/>
        <end position="241"/>
    </location>
</feature>
<gene>
    <name evidence="3" type="ORF">SUNI508_06013</name>
</gene>
<feature type="transmembrane region" description="Helical" evidence="2">
    <location>
        <begin position="106"/>
        <end position="125"/>
    </location>
</feature>
<keyword evidence="2" id="KW-0472">Membrane</keyword>
<sequence>MAEHKISQADKEKLKKAFDFSHFDINAILRGIQLTLVGAHRALQNPDIFTNDHYKQAALAVAAGIAIRLLIAIPIISVKLGLRFSSLFINLDQTSWDESLVDFLDLLANHVLQAPLFLMTLMRYITPTLDNMFMDSLSWVDQTYVQKHKHERPDTLRDMYYPNLRQYKIKDGSTHTTSTAEASTMFAVRFARKGAISLAIFALSYIPYIGRLVLPAASFYTFNKAVGLGPAAVIFGTGIFFPRRYLVIFLQTYFGSRSLMRELLEPYFARVHMSKEQKKNWFHSREGLLFGFGIGFYTLVRVPLLGVLIYGIAEASTAYLITKVTDPPPPPAQSKDFAASQQVWTNKHEFLNTSLFDLDALHAGHDGPSDAKAGSSANVLSQPPSYDEATGHRKEL</sequence>
<keyword evidence="4" id="KW-1185">Reference proteome</keyword>
<evidence type="ECO:0000313" key="4">
    <source>
        <dbReference type="Proteomes" id="UP001408356"/>
    </source>
</evidence>
<evidence type="ECO:0000313" key="3">
    <source>
        <dbReference type="EMBL" id="KAK9421165.1"/>
    </source>
</evidence>
<dbReference type="Proteomes" id="UP001408356">
    <property type="component" value="Unassembled WGS sequence"/>
</dbReference>
<evidence type="ECO:0000256" key="2">
    <source>
        <dbReference type="SAM" id="Phobius"/>
    </source>
</evidence>
<protein>
    <recommendedName>
        <fullName evidence="5">Transmembrane protein UsgS</fullName>
    </recommendedName>
</protein>
<evidence type="ECO:0008006" key="5">
    <source>
        <dbReference type="Google" id="ProtNLM"/>
    </source>
</evidence>
<feature type="region of interest" description="Disordered" evidence="1">
    <location>
        <begin position="367"/>
        <end position="396"/>
    </location>
</feature>
<feature type="transmembrane region" description="Helical" evidence="2">
    <location>
        <begin position="57"/>
        <end position="78"/>
    </location>
</feature>
<dbReference type="PANTHER" id="PTHR38421">
    <property type="entry name" value="TRANSMEMBRANE PROTEIN USGS"/>
    <property type="match status" value="1"/>
</dbReference>
<reference evidence="3 4" key="1">
    <citation type="journal article" date="2024" name="J. Plant Pathol.">
        <title>Sequence and assembly of the genome of Seiridium unicorne, isolate CBS 538.82, causal agent of cypress canker disease.</title>
        <authorList>
            <person name="Scali E."/>
            <person name="Rocca G.D."/>
            <person name="Danti R."/>
            <person name="Garbelotto M."/>
            <person name="Barberini S."/>
            <person name="Baroncelli R."/>
            <person name="Emiliani G."/>
        </authorList>
    </citation>
    <scope>NUCLEOTIDE SEQUENCE [LARGE SCALE GENOMIC DNA]</scope>
    <source>
        <strain evidence="3 4">BM-138-508</strain>
    </source>
</reference>
<dbReference type="PANTHER" id="PTHR38421:SF1">
    <property type="entry name" value="TRANSMEMBRANE PROTEIN"/>
    <property type="match status" value="1"/>
</dbReference>
<name>A0ABR2V2M0_9PEZI</name>
<evidence type="ECO:0000256" key="1">
    <source>
        <dbReference type="SAM" id="MobiDB-lite"/>
    </source>
</evidence>
<accession>A0ABR2V2M0</accession>
<feature type="compositionally biased region" description="Polar residues" evidence="1">
    <location>
        <begin position="375"/>
        <end position="384"/>
    </location>
</feature>